<dbReference type="STRING" id="153721.MYP_4959"/>
<sequence>MVCCITLVNVETMAQYRNLFLYNYSAGKAVGTLNDFIDKKYYDGFHIDLRHFFKDEYSLGFRIGWNNVKAVLDRQSFQTEKGTVSAIQTRYMSSLPVVLNAFYYPVKGKLLIPYAGGSLGLYVMDYQKWFGSVAFKNKSFRPGISPEIGFLAPIKKSEIGVGAFARFNYVVYSHEEVKNMIYLELGLSIFFGDKIGKEEVKCE</sequence>
<dbReference type="OrthoDB" id="1094316at2"/>
<evidence type="ECO:0000313" key="1">
    <source>
        <dbReference type="EMBL" id="GAL87728.1"/>
    </source>
</evidence>
<dbReference type="Proteomes" id="UP000030185">
    <property type="component" value="Unassembled WGS sequence"/>
</dbReference>
<dbReference type="EMBL" id="BBLT01000016">
    <property type="protein sequence ID" value="GAL87728.1"/>
    <property type="molecule type" value="Genomic_DNA"/>
</dbReference>
<reference evidence="1 2" key="1">
    <citation type="submission" date="2014-09" db="EMBL/GenBank/DDBJ databases">
        <title>Sporocytophaga myxococcoides PG-01 genome sequencing.</title>
        <authorList>
            <person name="Liu L."/>
            <person name="Gao P.J."/>
            <person name="Chen G.J."/>
            <person name="Wang L.S."/>
        </authorList>
    </citation>
    <scope>NUCLEOTIDE SEQUENCE [LARGE SCALE GENOMIC DNA]</scope>
    <source>
        <strain evidence="1 2">PG-01</strain>
    </source>
</reference>
<organism evidence="1 2">
    <name type="scientific">Sporocytophaga myxococcoides</name>
    <dbReference type="NCBI Taxonomy" id="153721"/>
    <lineage>
        <taxon>Bacteria</taxon>
        <taxon>Pseudomonadati</taxon>
        <taxon>Bacteroidota</taxon>
        <taxon>Cytophagia</taxon>
        <taxon>Cytophagales</taxon>
        <taxon>Cytophagaceae</taxon>
        <taxon>Sporocytophaga</taxon>
    </lineage>
</organism>
<evidence type="ECO:0008006" key="3">
    <source>
        <dbReference type="Google" id="ProtNLM"/>
    </source>
</evidence>
<protein>
    <recommendedName>
        <fullName evidence="3">Outer membrane protein beta-barrel domain-containing protein</fullName>
    </recommendedName>
</protein>
<dbReference type="RefSeq" id="WP_156140820.1">
    <property type="nucleotide sequence ID" value="NZ_BBLT01000016.1"/>
</dbReference>
<accession>A0A098LP10</accession>
<proteinExistence type="predicted"/>
<gene>
    <name evidence="1" type="ORF">MYP_4959</name>
</gene>
<evidence type="ECO:0000313" key="2">
    <source>
        <dbReference type="Proteomes" id="UP000030185"/>
    </source>
</evidence>
<dbReference type="eggNOG" id="COG3637">
    <property type="taxonomic scope" value="Bacteria"/>
</dbReference>
<name>A0A098LP10_9BACT</name>
<dbReference type="AlphaFoldDB" id="A0A098LP10"/>
<keyword evidence="2" id="KW-1185">Reference proteome</keyword>
<comment type="caution">
    <text evidence="1">The sequence shown here is derived from an EMBL/GenBank/DDBJ whole genome shotgun (WGS) entry which is preliminary data.</text>
</comment>